<evidence type="ECO:0000313" key="3">
    <source>
        <dbReference type="Proteomes" id="UP000006867"/>
    </source>
</evidence>
<protein>
    <submittedName>
        <fullName evidence="2">YybP</fullName>
    </submittedName>
</protein>
<keyword evidence="1" id="KW-0175">Coiled coil</keyword>
<evidence type="ECO:0000313" key="2">
    <source>
        <dbReference type="EMBL" id="ADP34593.1"/>
    </source>
</evidence>
<sequence>MKAVLTVLAGVSLLGAGGCGALDNLNDGLSYANEAAGYVTEVKTLAEEAPALAEQAVTDADAKKELETQLESIQKAAAEFDKLTPPDAAADIHDTITQQNEKLQESAAELLSMTEEGKITVEKLEETELVQSAQQISGVMNQIEKLGE</sequence>
<keyword evidence="3" id="KW-1185">Reference proteome</keyword>
<evidence type="ECO:0000256" key="1">
    <source>
        <dbReference type="SAM" id="Coils"/>
    </source>
</evidence>
<dbReference type="EMBL" id="CP002207">
    <property type="protein sequence ID" value="ADP34593.1"/>
    <property type="molecule type" value="Genomic_DNA"/>
</dbReference>
<organism evidence="2 3">
    <name type="scientific">Bacillus atrophaeus (strain 1942)</name>
    <dbReference type="NCBI Taxonomy" id="720555"/>
    <lineage>
        <taxon>Bacteria</taxon>
        <taxon>Bacillati</taxon>
        <taxon>Bacillota</taxon>
        <taxon>Bacilli</taxon>
        <taxon>Bacillales</taxon>
        <taxon>Bacillaceae</taxon>
        <taxon>Bacillus</taxon>
    </lineage>
</organism>
<dbReference type="Proteomes" id="UP000006867">
    <property type="component" value="Chromosome"/>
</dbReference>
<feature type="coiled-coil region" evidence="1">
    <location>
        <begin position="63"/>
        <end position="116"/>
    </location>
</feature>
<dbReference type="Pfam" id="PF19903">
    <property type="entry name" value="DUF6376"/>
    <property type="match status" value="1"/>
</dbReference>
<name>A0ABM5M3L1_BACA1</name>
<dbReference type="GeneID" id="92914996"/>
<gene>
    <name evidence="2" type="ordered locus">BATR1942_18380</name>
</gene>
<dbReference type="PROSITE" id="PS51257">
    <property type="entry name" value="PROKAR_LIPOPROTEIN"/>
    <property type="match status" value="1"/>
</dbReference>
<proteinExistence type="predicted"/>
<dbReference type="RefSeq" id="WP_003326091.1">
    <property type="nucleotide sequence ID" value="NC_014639.1"/>
</dbReference>
<reference evidence="2 3" key="1">
    <citation type="journal article" date="2011" name="Front. Microbiol.">
        <title>Genomic signatures of strain selection and enhancement in Bacillus atrophaeus var. globigii, a historical biowarfare simulant.</title>
        <authorList>
            <person name="Gibbons H.S."/>
            <person name="Broomall S.M."/>
            <person name="McNew L.A."/>
            <person name="Daligault H."/>
            <person name="Chapman C."/>
            <person name="Bruce D."/>
            <person name="Karavis M."/>
            <person name="Krepps M."/>
            <person name="McGregor P.A."/>
            <person name="Hong C."/>
            <person name="Park K.H."/>
            <person name="Akmal A."/>
            <person name="Feldman A."/>
            <person name="Lin J.S."/>
            <person name="Chang W.E."/>
            <person name="Higgs B.W."/>
            <person name="Demirev P."/>
            <person name="Lindquist J."/>
            <person name="Liem A."/>
            <person name="Fochler E."/>
            <person name="Read T.D."/>
            <person name="Tapia R."/>
            <person name="Johnson S."/>
            <person name="Bishop-Lilly K.A."/>
            <person name="Detter C."/>
            <person name="Han C."/>
            <person name="Sozhamannan S."/>
            <person name="Rosenzweig C.N."/>
            <person name="Skowronski E.W."/>
        </authorList>
    </citation>
    <scope>NUCLEOTIDE SEQUENCE [LARGE SCALE GENOMIC DNA]</scope>
    <source>
        <strain evidence="2 3">1942</strain>
    </source>
</reference>
<dbReference type="InterPro" id="IPR045956">
    <property type="entry name" value="DUF6376"/>
</dbReference>
<accession>A0ABM5M3L1</accession>